<keyword evidence="2" id="KW-0472">Membrane</keyword>
<protein>
    <recommendedName>
        <fullName evidence="5">Tetratricopeptide repeat protein</fullName>
    </recommendedName>
</protein>
<feature type="repeat" description="TPR" evidence="1">
    <location>
        <begin position="200"/>
        <end position="233"/>
    </location>
</feature>
<keyword evidence="1" id="KW-0802">TPR repeat</keyword>
<evidence type="ECO:0000256" key="2">
    <source>
        <dbReference type="SAM" id="Phobius"/>
    </source>
</evidence>
<dbReference type="PANTHER" id="PTHR44366:SF1">
    <property type="entry name" value="UDP-N-ACETYLGLUCOSAMINE--PEPTIDE N-ACETYLGLUCOSAMINYLTRANSFERASE 110 KDA SUBUNIT"/>
    <property type="match status" value="1"/>
</dbReference>
<dbReference type="Proteomes" id="UP000466586">
    <property type="component" value="Unassembled WGS sequence"/>
</dbReference>
<proteinExistence type="predicted"/>
<comment type="caution">
    <text evidence="3">The sequence shown here is derived from an EMBL/GenBank/DDBJ whole genome shotgun (WGS) entry which is preliminary data.</text>
</comment>
<feature type="transmembrane region" description="Helical" evidence="2">
    <location>
        <begin position="6"/>
        <end position="25"/>
    </location>
</feature>
<dbReference type="RefSeq" id="WP_160844778.1">
    <property type="nucleotide sequence ID" value="NZ_WVHT01000005.1"/>
</dbReference>
<accession>A0A7K1YAI3</accession>
<dbReference type="Pfam" id="PF13181">
    <property type="entry name" value="TPR_8"/>
    <property type="match status" value="1"/>
</dbReference>
<dbReference type="InterPro" id="IPR037919">
    <property type="entry name" value="OGT"/>
</dbReference>
<keyword evidence="2" id="KW-1133">Transmembrane helix</keyword>
<dbReference type="SMART" id="SM00028">
    <property type="entry name" value="TPR"/>
    <property type="match status" value="3"/>
</dbReference>
<dbReference type="AlphaFoldDB" id="A0A7K1YAI3"/>
<evidence type="ECO:0000313" key="4">
    <source>
        <dbReference type="Proteomes" id="UP000466586"/>
    </source>
</evidence>
<dbReference type="GO" id="GO:0006493">
    <property type="term" value="P:protein O-linked glycosylation"/>
    <property type="evidence" value="ECO:0007669"/>
    <property type="project" value="InterPro"/>
</dbReference>
<dbReference type="Gene3D" id="1.25.40.10">
    <property type="entry name" value="Tetratricopeptide repeat domain"/>
    <property type="match status" value="1"/>
</dbReference>
<gene>
    <name evidence="3" type="ORF">GS399_11475</name>
</gene>
<evidence type="ECO:0000313" key="3">
    <source>
        <dbReference type="EMBL" id="MXV51592.1"/>
    </source>
</evidence>
<dbReference type="GO" id="GO:0097363">
    <property type="term" value="F:protein O-acetylglucosaminyltransferase activity"/>
    <property type="evidence" value="ECO:0007669"/>
    <property type="project" value="TreeGrafter"/>
</dbReference>
<dbReference type="PANTHER" id="PTHR44366">
    <property type="entry name" value="UDP-N-ACETYLGLUCOSAMINE--PEPTIDE N-ACETYLGLUCOSAMINYLTRANSFERASE 110 KDA SUBUNIT"/>
    <property type="match status" value="1"/>
</dbReference>
<dbReference type="InterPro" id="IPR011990">
    <property type="entry name" value="TPR-like_helical_dom_sf"/>
</dbReference>
<dbReference type="EMBL" id="WVHT01000005">
    <property type="protein sequence ID" value="MXV51592.1"/>
    <property type="molecule type" value="Genomic_DNA"/>
</dbReference>
<dbReference type="PROSITE" id="PS50005">
    <property type="entry name" value="TPR"/>
    <property type="match status" value="1"/>
</dbReference>
<dbReference type="InterPro" id="IPR019734">
    <property type="entry name" value="TPR_rpt"/>
</dbReference>
<name>A0A7K1YAI3_9SPHI</name>
<dbReference type="SUPFAM" id="SSF48452">
    <property type="entry name" value="TPR-like"/>
    <property type="match status" value="1"/>
</dbReference>
<reference evidence="3 4" key="1">
    <citation type="submission" date="2019-11" db="EMBL/GenBank/DDBJ databases">
        <title>Pedobacter sp. HMF7647 Genome sequencing and assembly.</title>
        <authorList>
            <person name="Kang H."/>
            <person name="Kim H."/>
            <person name="Joh K."/>
        </authorList>
    </citation>
    <scope>NUCLEOTIDE SEQUENCE [LARGE SCALE GENOMIC DNA]</scope>
    <source>
        <strain evidence="3 4">HMF7647</strain>
    </source>
</reference>
<evidence type="ECO:0008006" key="5">
    <source>
        <dbReference type="Google" id="ProtNLM"/>
    </source>
</evidence>
<keyword evidence="4" id="KW-1185">Reference proteome</keyword>
<sequence length="281" mass="30839">MLNTKQIVVISTVAALMAVLFFMDIKGLVKPKETRGAGMTTETASQPVSISLESISTTAKNSLSANLAQQITDLEASLKQASGSDKLKLQQQLAQKWDDVNQPAPASFYHEMVAQQVNDYPTWLKAGDEFTDAYQNTQDTLVQPGLVQKAINAYKNAQQLQPKSLDAKTGLGVAYVSGTPNPMQGIQLLLEVVKEEPRNVKANMNLGLFSMRSGQFDKAVNRFKTVNDIKPSPESWFYLASSYENMGLKDEAIAAYLKSKELAADPGLTQFVEKKIAELKK</sequence>
<keyword evidence="2" id="KW-0812">Transmembrane</keyword>
<evidence type="ECO:0000256" key="1">
    <source>
        <dbReference type="PROSITE-ProRule" id="PRU00339"/>
    </source>
</evidence>
<organism evidence="3 4">
    <name type="scientific">Hufsiella arboris</name>
    <dbReference type="NCBI Taxonomy" id="2695275"/>
    <lineage>
        <taxon>Bacteria</taxon>
        <taxon>Pseudomonadati</taxon>
        <taxon>Bacteroidota</taxon>
        <taxon>Sphingobacteriia</taxon>
        <taxon>Sphingobacteriales</taxon>
        <taxon>Sphingobacteriaceae</taxon>
        <taxon>Hufsiella</taxon>
    </lineage>
</organism>